<evidence type="ECO:0000256" key="2">
    <source>
        <dbReference type="ARBA" id="ARBA00022707"/>
    </source>
</evidence>
<keyword evidence="6 7" id="KW-0449">Lipoprotein</keyword>
<keyword evidence="3 7" id="KW-0479">Metal-binding</keyword>
<keyword evidence="7" id="KW-0342">GTP-binding</keyword>
<dbReference type="GO" id="GO:0005834">
    <property type="term" value="C:heterotrimeric G-protein complex"/>
    <property type="evidence" value="ECO:0007669"/>
    <property type="project" value="UniProtKB-UniRule"/>
</dbReference>
<keyword evidence="7" id="KW-0547">Nucleotide-binding</keyword>
<dbReference type="GO" id="GO:0003924">
    <property type="term" value="F:GTPase activity"/>
    <property type="evidence" value="ECO:0007669"/>
    <property type="project" value="InterPro"/>
</dbReference>
<protein>
    <recommendedName>
        <fullName evidence="7">Guanine nucleotide-binding protein alpha subunit</fullName>
        <shortName evidence="7">GP-alpha</shortName>
    </recommendedName>
</protein>
<dbReference type="InterPro" id="IPR011025">
    <property type="entry name" value="GproteinA_insert"/>
</dbReference>
<sequence length="58" mass="6641">MQIKLLFQTGFDETELRSYTSVIFANVYQTIKVLHDGAKELAQNDINSSKYAISEENK</sequence>
<dbReference type="GO" id="GO:0005525">
    <property type="term" value="F:GTP binding"/>
    <property type="evidence" value="ECO:0007669"/>
    <property type="project" value="UniProtKB-UniRule"/>
</dbReference>
<keyword evidence="2 7" id="KW-0519">Myristate</keyword>
<dbReference type="InterPro" id="IPR002976">
    <property type="entry name" value="Plant_Gprotein_alpha"/>
</dbReference>
<evidence type="ECO:0000256" key="5">
    <source>
        <dbReference type="ARBA" id="ARBA00023139"/>
    </source>
</evidence>
<organism evidence="8 9">
    <name type="scientific">Trifolium medium</name>
    <dbReference type="NCBI Taxonomy" id="97028"/>
    <lineage>
        <taxon>Eukaryota</taxon>
        <taxon>Viridiplantae</taxon>
        <taxon>Streptophyta</taxon>
        <taxon>Embryophyta</taxon>
        <taxon>Tracheophyta</taxon>
        <taxon>Spermatophyta</taxon>
        <taxon>Magnoliopsida</taxon>
        <taxon>eudicotyledons</taxon>
        <taxon>Gunneridae</taxon>
        <taxon>Pentapetalae</taxon>
        <taxon>rosids</taxon>
        <taxon>fabids</taxon>
        <taxon>Fabales</taxon>
        <taxon>Fabaceae</taxon>
        <taxon>Papilionoideae</taxon>
        <taxon>50 kb inversion clade</taxon>
        <taxon>NPAAA clade</taxon>
        <taxon>Hologalegina</taxon>
        <taxon>IRL clade</taxon>
        <taxon>Trifolieae</taxon>
        <taxon>Trifolium</taxon>
    </lineage>
</organism>
<comment type="subcellular location">
    <subcellularLocation>
        <location evidence="7">Cell membrane</location>
    </subcellularLocation>
</comment>
<comment type="domain">
    <text evidence="7">The helical domain is required for self-activation.</text>
</comment>
<dbReference type="GO" id="GO:0046872">
    <property type="term" value="F:metal ion binding"/>
    <property type="evidence" value="ECO:0007669"/>
    <property type="project" value="UniProtKB-UniRule"/>
</dbReference>
<dbReference type="GO" id="GO:0007188">
    <property type="term" value="P:adenylate cyclase-modulating G protein-coupled receptor signaling pathway"/>
    <property type="evidence" value="ECO:0007669"/>
    <property type="project" value="UniProtKB-UniRule"/>
</dbReference>
<dbReference type="Gene3D" id="1.10.400.10">
    <property type="entry name" value="GI Alpha 1, domain 2-like"/>
    <property type="match status" value="1"/>
</dbReference>
<comment type="function">
    <text evidence="7">Guanine nucleotide-binding proteins (G proteins) are involved as modulators or transducers in various transmembrane signaling systems.</text>
</comment>
<dbReference type="Proteomes" id="UP000265520">
    <property type="component" value="Unassembled WGS sequence"/>
</dbReference>
<evidence type="ECO:0000256" key="7">
    <source>
        <dbReference type="RuleBase" id="RU368109"/>
    </source>
</evidence>
<evidence type="ECO:0000256" key="1">
    <source>
        <dbReference type="ARBA" id="ARBA00011356"/>
    </source>
</evidence>
<dbReference type="SUPFAM" id="SSF47895">
    <property type="entry name" value="Transducin (alpha subunit), insertion domain"/>
    <property type="match status" value="1"/>
</dbReference>
<evidence type="ECO:0000256" key="6">
    <source>
        <dbReference type="ARBA" id="ARBA00023288"/>
    </source>
</evidence>
<reference evidence="8 9" key="1">
    <citation type="journal article" date="2018" name="Front. Plant Sci.">
        <title>Red Clover (Trifolium pratense) and Zigzag Clover (T. medium) - A Picture of Genomic Similarities and Differences.</title>
        <authorList>
            <person name="Dluhosova J."/>
            <person name="Istvanek J."/>
            <person name="Nedelnik J."/>
            <person name="Repkova J."/>
        </authorList>
    </citation>
    <scope>NUCLEOTIDE SEQUENCE [LARGE SCALE GENOMIC DNA]</scope>
    <source>
        <strain evidence="9">cv. 10/8</strain>
        <tissue evidence="8">Leaf</tissue>
    </source>
</reference>
<evidence type="ECO:0000313" key="9">
    <source>
        <dbReference type="Proteomes" id="UP000265520"/>
    </source>
</evidence>
<keyword evidence="9" id="KW-1185">Reference proteome</keyword>
<keyword evidence="7" id="KW-1003">Cell membrane</keyword>
<keyword evidence="7" id="KW-0472">Membrane</keyword>
<dbReference type="PRINTS" id="PR01242">
    <property type="entry name" value="GPROTEINAPLT"/>
</dbReference>
<keyword evidence="5 7" id="KW-0564">Palmitate</keyword>
<evidence type="ECO:0000256" key="4">
    <source>
        <dbReference type="ARBA" id="ARBA00022842"/>
    </source>
</evidence>
<accession>A0A392QKV0</accession>
<evidence type="ECO:0000313" key="8">
    <source>
        <dbReference type="EMBL" id="MCI25043.1"/>
    </source>
</evidence>
<keyword evidence="7" id="KW-0807">Transducer</keyword>
<dbReference type="EMBL" id="LXQA010144987">
    <property type="protein sequence ID" value="MCI25043.1"/>
    <property type="molecule type" value="Genomic_DNA"/>
</dbReference>
<dbReference type="AlphaFoldDB" id="A0A392QKV0"/>
<proteinExistence type="inferred from homology"/>
<keyword evidence="4 7" id="KW-0460">Magnesium</keyword>
<comment type="similarity">
    <text evidence="7">Belongs to the G-alpha family.</text>
</comment>
<comment type="subunit">
    <text evidence="1 7">G proteins are composed of 3 units; alpha, beta and gamma. The alpha chain contains the guanine nucleotide binding site.</text>
</comment>
<feature type="non-terminal residue" evidence="8">
    <location>
        <position position="58"/>
    </location>
</feature>
<name>A0A392QKV0_9FABA</name>
<dbReference type="GO" id="GO:0001664">
    <property type="term" value="F:G protein-coupled receptor binding"/>
    <property type="evidence" value="ECO:0007669"/>
    <property type="project" value="UniProtKB-UniRule"/>
</dbReference>
<dbReference type="GO" id="GO:0031683">
    <property type="term" value="F:G-protein beta/gamma-subunit complex binding"/>
    <property type="evidence" value="ECO:0007669"/>
    <property type="project" value="UniProtKB-UniRule"/>
</dbReference>
<comment type="caution">
    <text evidence="8">The sequence shown here is derived from an EMBL/GenBank/DDBJ whole genome shotgun (WGS) entry which is preliminary data.</text>
</comment>
<evidence type="ECO:0000256" key="3">
    <source>
        <dbReference type="ARBA" id="ARBA00022723"/>
    </source>
</evidence>